<evidence type="ECO:0000256" key="4">
    <source>
        <dbReference type="ARBA" id="ARBA00022989"/>
    </source>
</evidence>
<evidence type="ECO:0000256" key="6">
    <source>
        <dbReference type="SAM" id="Phobius"/>
    </source>
</evidence>
<protein>
    <submittedName>
        <fullName evidence="7">ATP synthase subunit I</fullName>
    </submittedName>
</protein>
<keyword evidence="8" id="KW-1185">Reference proteome</keyword>
<dbReference type="RefSeq" id="WP_214299155.1">
    <property type="nucleotide sequence ID" value="NZ_JAHDYS010000009.1"/>
</dbReference>
<comment type="caution">
    <text evidence="7">The sequence shown here is derived from an EMBL/GenBank/DDBJ whole genome shotgun (WGS) entry which is preliminary data.</text>
</comment>
<evidence type="ECO:0000256" key="1">
    <source>
        <dbReference type="ARBA" id="ARBA00004651"/>
    </source>
</evidence>
<keyword evidence="5 6" id="KW-0472">Membrane</keyword>
<name>A0ABS5U9K5_9BACT</name>
<feature type="transmembrane region" description="Helical" evidence="6">
    <location>
        <begin position="12"/>
        <end position="32"/>
    </location>
</feature>
<evidence type="ECO:0000313" key="8">
    <source>
        <dbReference type="Proteomes" id="UP000784128"/>
    </source>
</evidence>
<dbReference type="Pfam" id="PF03899">
    <property type="entry name" value="ATP-synt_I"/>
    <property type="match status" value="1"/>
</dbReference>
<feature type="transmembrane region" description="Helical" evidence="6">
    <location>
        <begin position="77"/>
        <end position="96"/>
    </location>
</feature>
<evidence type="ECO:0000256" key="3">
    <source>
        <dbReference type="ARBA" id="ARBA00022692"/>
    </source>
</evidence>
<gene>
    <name evidence="7" type="ORF">KJB30_11135</name>
</gene>
<evidence type="ECO:0000256" key="5">
    <source>
        <dbReference type="ARBA" id="ARBA00023136"/>
    </source>
</evidence>
<proteinExistence type="predicted"/>
<keyword evidence="2" id="KW-1003">Cell membrane</keyword>
<dbReference type="InterPro" id="IPR005598">
    <property type="entry name" value="ATP_synth_I"/>
</dbReference>
<comment type="subcellular location">
    <subcellularLocation>
        <location evidence="1">Cell membrane</location>
        <topology evidence="1">Multi-pass membrane protein</topology>
    </subcellularLocation>
</comment>
<feature type="transmembrane region" description="Helical" evidence="6">
    <location>
        <begin position="102"/>
        <end position="122"/>
    </location>
</feature>
<organism evidence="7 8">
    <name type="scientific">Pelotalea chapellei</name>
    <dbReference type="NCBI Taxonomy" id="44671"/>
    <lineage>
        <taxon>Bacteria</taxon>
        <taxon>Pseudomonadati</taxon>
        <taxon>Thermodesulfobacteriota</taxon>
        <taxon>Desulfuromonadia</taxon>
        <taxon>Geobacterales</taxon>
        <taxon>Geobacteraceae</taxon>
        <taxon>Pelotalea</taxon>
    </lineage>
</organism>
<reference evidence="7 8" key="1">
    <citation type="submission" date="2021-05" db="EMBL/GenBank/DDBJ databases">
        <title>The draft genome of Geobacter chapellei DSM 13688.</title>
        <authorList>
            <person name="Xu Z."/>
            <person name="Masuda Y."/>
            <person name="Itoh H."/>
            <person name="Senoo K."/>
        </authorList>
    </citation>
    <scope>NUCLEOTIDE SEQUENCE [LARGE SCALE GENOMIC DNA]</scope>
    <source>
        <strain evidence="7 8">DSM 13688</strain>
    </source>
</reference>
<evidence type="ECO:0000256" key="2">
    <source>
        <dbReference type="ARBA" id="ARBA00022475"/>
    </source>
</evidence>
<sequence length="126" mass="13454">MTAIDEESLFAFIVKGSILLLVVLTLIGFIFFSTPTGLGILAGGIVAIINFLWMRNVLQRILGLLPAKPQLYSQVRFIARISITGVVLYFIIVSGICSLAGLLVGLSIIVANIIALSLYCALRTGG</sequence>
<accession>A0ABS5U9K5</accession>
<keyword evidence="4 6" id="KW-1133">Transmembrane helix</keyword>
<keyword evidence="3 6" id="KW-0812">Transmembrane</keyword>
<evidence type="ECO:0000313" key="7">
    <source>
        <dbReference type="EMBL" id="MBT1072342.1"/>
    </source>
</evidence>
<dbReference type="Proteomes" id="UP000784128">
    <property type="component" value="Unassembled WGS sequence"/>
</dbReference>
<feature type="transmembrane region" description="Helical" evidence="6">
    <location>
        <begin position="38"/>
        <end position="56"/>
    </location>
</feature>
<dbReference type="EMBL" id="JAHDYS010000009">
    <property type="protein sequence ID" value="MBT1072342.1"/>
    <property type="molecule type" value="Genomic_DNA"/>
</dbReference>